<feature type="active site" description="S-methylcysteine intermediate" evidence="12">
    <location>
        <position position="338"/>
    </location>
</feature>
<evidence type="ECO:0000256" key="3">
    <source>
        <dbReference type="ARBA" id="ARBA00022490"/>
    </source>
</evidence>
<keyword evidence="11 12" id="KW-0411">Iron-sulfur</keyword>
<dbReference type="PIRSF" id="PIRSF006004">
    <property type="entry name" value="CHP00048"/>
    <property type="match status" value="1"/>
</dbReference>
<dbReference type="NCBIfam" id="TIGR00048">
    <property type="entry name" value="rRNA_mod_RlmN"/>
    <property type="match status" value="1"/>
</dbReference>
<feature type="binding site" evidence="12">
    <location>
        <position position="114"/>
    </location>
    <ligand>
        <name>[4Fe-4S] cluster</name>
        <dbReference type="ChEBI" id="CHEBI:49883"/>
        <note>4Fe-4S-S-AdoMet</note>
    </ligand>
</feature>
<protein>
    <recommendedName>
        <fullName evidence="12">Probable dual-specificity RNA methyltransferase RlmN</fullName>
        <ecNumber evidence="12">2.1.1.192</ecNumber>
    </recommendedName>
    <alternativeName>
        <fullName evidence="12">23S rRNA (adenine(2503)-C(2))-methyltransferase</fullName>
    </alternativeName>
    <alternativeName>
        <fullName evidence="12">23S rRNA m2A2503 methyltransferase</fullName>
    </alternativeName>
    <alternativeName>
        <fullName evidence="12">Ribosomal RNA large subunit methyltransferase N</fullName>
    </alternativeName>
    <alternativeName>
        <fullName evidence="12">tRNA (adenine(37)-C(2))-methyltransferase</fullName>
    </alternativeName>
    <alternativeName>
        <fullName evidence="12">tRNA m2A37 methyltransferase</fullName>
    </alternativeName>
</protein>
<dbReference type="PANTHER" id="PTHR30544">
    <property type="entry name" value="23S RRNA METHYLTRANSFERASE"/>
    <property type="match status" value="1"/>
</dbReference>
<dbReference type="InterPro" id="IPR040072">
    <property type="entry name" value="Methyltransferase_A"/>
</dbReference>
<dbReference type="Gene3D" id="1.10.150.530">
    <property type="match status" value="1"/>
</dbReference>
<dbReference type="HAMAP" id="MF_01849">
    <property type="entry name" value="RNA_methyltr_RlmN"/>
    <property type="match status" value="1"/>
</dbReference>
<evidence type="ECO:0000256" key="11">
    <source>
        <dbReference type="ARBA" id="ARBA00023014"/>
    </source>
</evidence>
<dbReference type="Proteomes" id="UP001254848">
    <property type="component" value="Unassembled WGS sequence"/>
</dbReference>
<comment type="subcellular location">
    <subcellularLocation>
        <location evidence="1 12">Cytoplasm</location>
    </subcellularLocation>
</comment>
<evidence type="ECO:0000256" key="7">
    <source>
        <dbReference type="ARBA" id="ARBA00022691"/>
    </source>
</evidence>
<sequence>MTDRVNLFGLTAGEMAAAVAPYGLEKYRGRQVAAWLYQRHVRDFAAMTDLPKGAREVLAAHFAVGAVTLKAEQQAADGATSKFLLALADSLAVETVLMRHDYGNSVCVSTQVGCAMGCAFCASTLRGVERDLTAGEILAQVLYAQERLAGSGQKVNSVVIMGSGEPLANYDNVVKFIRLCHEPYCLGLSYRSVTLSTAGVVPGIDSLAAEGLPVTLAISLHAPDDGLRTRLMPVNRTWPLAEVLAAGDRYAAATGRRVTYEYALIAGVNDDDEQAAALAALLKGRLANVNLIPVNPVPERGLLRPDAGRVRRFLAVLEARKVNATVRREMGGDIRAACGQLRHAVLASEEGRE</sequence>
<dbReference type="SFLD" id="SFLDF00275">
    <property type="entry name" value="adenosine_C2_methyltransferase"/>
    <property type="match status" value="1"/>
</dbReference>
<comment type="catalytic activity">
    <reaction evidence="12">
        <text>adenosine(37) in tRNA + 2 reduced [2Fe-2S]-[ferredoxin] + 2 S-adenosyl-L-methionine = 2-methyladenosine(37) in tRNA + 5'-deoxyadenosine + L-methionine + 2 oxidized [2Fe-2S]-[ferredoxin] + S-adenosyl-L-homocysteine</text>
        <dbReference type="Rhea" id="RHEA:43332"/>
        <dbReference type="Rhea" id="RHEA-COMP:10000"/>
        <dbReference type="Rhea" id="RHEA-COMP:10001"/>
        <dbReference type="Rhea" id="RHEA-COMP:10162"/>
        <dbReference type="Rhea" id="RHEA-COMP:10485"/>
        <dbReference type="ChEBI" id="CHEBI:17319"/>
        <dbReference type="ChEBI" id="CHEBI:33737"/>
        <dbReference type="ChEBI" id="CHEBI:33738"/>
        <dbReference type="ChEBI" id="CHEBI:57844"/>
        <dbReference type="ChEBI" id="CHEBI:57856"/>
        <dbReference type="ChEBI" id="CHEBI:59789"/>
        <dbReference type="ChEBI" id="CHEBI:74411"/>
        <dbReference type="ChEBI" id="CHEBI:74497"/>
        <dbReference type="EC" id="2.1.1.192"/>
    </reaction>
</comment>
<keyword evidence="9 12" id="KW-0479">Metal-binding</keyword>
<dbReference type="Pfam" id="PF04055">
    <property type="entry name" value="Radical_SAM"/>
    <property type="match status" value="1"/>
</dbReference>
<keyword evidence="15" id="KW-1185">Reference proteome</keyword>
<dbReference type="EC" id="2.1.1.192" evidence="12"/>
<gene>
    <name evidence="12 14" type="primary">rlmN</name>
    <name evidence="14" type="ORF">Q4T40_09655</name>
</gene>
<proteinExistence type="inferred from homology"/>
<keyword evidence="10 12" id="KW-0408">Iron</keyword>
<evidence type="ECO:0000256" key="9">
    <source>
        <dbReference type="ARBA" id="ARBA00022723"/>
    </source>
</evidence>
<dbReference type="InterPro" id="IPR007197">
    <property type="entry name" value="rSAM"/>
</dbReference>
<keyword evidence="6 12" id="KW-0808">Transferase</keyword>
<evidence type="ECO:0000256" key="6">
    <source>
        <dbReference type="ARBA" id="ARBA00022679"/>
    </source>
</evidence>
<dbReference type="SFLD" id="SFLDS00029">
    <property type="entry name" value="Radical_SAM"/>
    <property type="match status" value="1"/>
</dbReference>
<dbReference type="EMBL" id="JAUOZS010000001">
    <property type="protein sequence ID" value="MDT8901505.1"/>
    <property type="molecule type" value="Genomic_DNA"/>
</dbReference>
<dbReference type="InterPro" id="IPR004383">
    <property type="entry name" value="rRNA_lsu_MTrfase_RlmN/Cfr"/>
</dbReference>
<dbReference type="GO" id="GO:0008168">
    <property type="term" value="F:methyltransferase activity"/>
    <property type="evidence" value="ECO:0007669"/>
    <property type="project" value="UniProtKB-KW"/>
</dbReference>
<feature type="binding site" evidence="12">
    <location>
        <begin position="219"/>
        <end position="221"/>
    </location>
    <ligand>
        <name>S-adenosyl-L-methionine</name>
        <dbReference type="ChEBI" id="CHEBI:59789"/>
    </ligand>
</feature>
<dbReference type="SFLD" id="SFLDG01062">
    <property type="entry name" value="methyltransferase_(Class_A)"/>
    <property type="match status" value="1"/>
</dbReference>
<dbReference type="InterPro" id="IPR048641">
    <property type="entry name" value="RlmN_N"/>
</dbReference>
<keyword evidence="5 12" id="KW-0489">Methyltransferase</keyword>
<evidence type="ECO:0000256" key="1">
    <source>
        <dbReference type="ARBA" id="ARBA00004496"/>
    </source>
</evidence>
<evidence type="ECO:0000256" key="4">
    <source>
        <dbReference type="ARBA" id="ARBA00022552"/>
    </source>
</evidence>
<comment type="similarity">
    <text evidence="12">Belongs to the radical SAM superfamily. RlmN family.</text>
</comment>
<feature type="binding site" evidence="12">
    <location>
        <begin position="164"/>
        <end position="165"/>
    </location>
    <ligand>
        <name>S-adenosyl-L-methionine</name>
        <dbReference type="ChEBI" id="CHEBI:59789"/>
    </ligand>
</feature>
<evidence type="ECO:0000256" key="12">
    <source>
        <dbReference type="HAMAP-Rule" id="MF_01849"/>
    </source>
</evidence>
<feature type="binding site" evidence="12">
    <location>
        <position position="295"/>
    </location>
    <ligand>
        <name>S-adenosyl-L-methionine</name>
        <dbReference type="ChEBI" id="CHEBI:59789"/>
    </ligand>
</feature>
<comment type="caution">
    <text evidence="12">Lacks conserved residue(s) required for the propagation of feature annotation.</text>
</comment>
<dbReference type="GO" id="GO:0032259">
    <property type="term" value="P:methylation"/>
    <property type="evidence" value="ECO:0007669"/>
    <property type="project" value="UniProtKB-KW"/>
</dbReference>
<dbReference type="PANTHER" id="PTHR30544:SF5">
    <property type="entry name" value="RADICAL SAM CORE DOMAIN-CONTAINING PROTEIN"/>
    <property type="match status" value="1"/>
</dbReference>
<accession>A0ABU3NXG8</accession>
<dbReference type="RefSeq" id="WP_413780016.1">
    <property type="nucleotide sequence ID" value="NZ_JAUOZS010000001.1"/>
</dbReference>
<feature type="binding site" evidence="12">
    <location>
        <position position="121"/>
    </location>
    <ligand>
        <name>[4Fe-4S] cluster</name>
        <dbReference type="ChEBI" id="CHEBI:49883"/>
        <note>4Fe-4S-S-AdoMet</note>
    </ligand>
</feature>
<evidence type="ECO:0000259" key="13">
    <source>
        <dbReference type="PROSITE" id="PS51918"/>
    </source>
</evidence>
<keyword evidence="3 12" id="KW-0963">Cytoplasm</keyword>
<dbReference type="InterPro" id="IPR058240">
    <property type="entry name" value="rSAM_sf"/>
</dbReference>
<comment type="catalytic activity">
    <reaction evidence="12">
        <text>adenosine(2503) in 23S rRNA + 2 reduced [2Fe-2S]-[ferredoxin] + 2 S-adenosyl-L-methionine = 2-methyladenosine(2503) in 23S rRNA + 5'-deoxyadenosine + L-methionine + 2 oxidized [2Fe-2S]-[ferredoxin] + S-adenosyl-L-homocysteine</text>
        <dbReference type="Rhea" id="RHEA:42916"/>
        <dbReference type="Rhea" id="RHEA-COMP:10000"/>
        <dbReference type="Rhea" id="RHEA-COMP:10001"/>
        <dbReference type="Rhea" id="RHEA-COMP:10152"/>
        <dbReference type="Rhea" id="RHEA-COMP:10282"/>
        <dbReference type="ChEBI" id="CHEBI:17319"/>
        <dbReference type="ChEBI" id="CHEBI:33737"/>
        <dbReference type="ChEBI" id="CHEBI:33738"/>
        <dbReference type="ChEBI" id="CHEBI:57844"/>
        <dbReference type="ChEBI" id="CHEBI:57856"/>
        <dbReference type="ChEBI" id="CHEBI:59789"/>
        <dbReference type="ChEBI" id="CHEBI:74411"/>
        <dbReference type="ChEBI" id="CHEBI:74497"/>
        <dbReference type="EC" id="2.1.1.192"/>
    </reaction>
</comment>
<comment type="cofactor">
    <cofactor evidence="12">
        <name>[4Fe-4S] cluster</name>
        <dbReference type="ChEBI" id="CHEBI:49883"/>
    </cofactor>
    <text evidence="12">Binds 1 [4Fe-4S] cluster. The cluster is coordinated with 3 cysteines and an exchangeable S-adenosyl-L-methionine.</text>
</comment>
<comment type="caution">
    <text evidence="14">The sequence shown here is derived from an EMBL/GenBank/DDBJ whole genome shotgun (WGS) entry which is preliminary data.</text>
</comment>
<feature type="active site" description="Proton acceptor" evidence="12">
    <location>
        <position position="94"/>
    </location>
</feature>
<dbReference type="CDD" id="cd01335">
    <property type="entry name" value="Radical_SAM"/>
    <property type="match status" value="1"/>
</dbReference>
<keyword evidence="8 12" id="KW-0819">tRNA processing</keyword>
<evidence type="ECO:0000256" key="10">
    <source>
        <dbReference type="ARBA" id="ARBA00023004"/>
    </source>
</evidence>
<feature type="domain" description="Radical SAM core" evidence="13">
    <location>
        <begin position="100"/>
        <end position="333"/>
    </location>
</feature>
<keyword evidence="12" id="KW-1015">Disulfide bond</keyword>
<dbReference type="SUPFAM" id="SSF102114">
    <property type="entry name" value="Radical SAM enzymes"/>
    <property type="match status" value="1"/>
</dbReference>
<evidence type="ECO:0000313" key="15">
    <source>
        <dbReference type="Proteomes" id="UP001254848"/>
    </source>
</evidence>
<evidence type="ECO:0000256" key="8">
    <source>
        <dbReference type="ARBA" id="ARBA00022694"/>
    </source>
</evidence>
<dbReference type="Pfam" id="PF21016">
    <property type="entry name" value="RlmN_N"/>
    <property type="match status" value="1"/>
</dbReference>
<dbReference type="InterPro" id="IPR027492">
    <property type="entry name" value="RNA_MTrfase_RlmN"/>
</dbReference>
<name>A0ABU3NXG8_9FIRM</name>
<dbReference type="PROSITE" id="PS51918">
    <property type="entry name" value="RADICAL_SAM"/>
    <property type="match status" value="1"/>
</dbReference>
<keyword evidence="7 12" id="KW-0949">S-adenosyl-L-methionine</keyword>
<evidence type="ECO:0000256" key="5">
    <source>
        <dbReference type="ARBA" id="ARBA00022603"/>
    </source>
</evidence>
<keyword evidence="2 12" id="KW-0004">4Fe-4S</keyword>
<feature type="binding site" evidence="12">
    <location>
        <position position="196"/>
    </location>
    <ligand>
        <name>S-adenosyl-L-methionine</name>
        <dbReference type="ChEBI" id="CHEBI:59789"/>
    </ligand>
</feature>
<feature type="binding site" evidence="12">
    <location>
        <position position="118"/>
    </location>
    <ligand>
        <name>[4Fe-4S] cluster</name>
        <dbReference type="ChEBI" id="CHEBI:49883"/>
        <note>4Fe-4S-S-AdoMet</note>
    </ligand>
</feature>
<evidence type="ECO:0000256" key="2">
    <source>
        <dbReference type="ARBA" id="ARBA00022485"/>
    </source>
</evidence>
<evidence type="ECO:0000313" key="14">
    <source>
        <dbReference type="EMBL" id="MDT8901505.1"/>
    </source>
</evidence>
<comment type="function">
    <text evidence="12">Specifically methylates position 2 of adenine 2503 in 23S rRNA and position 2 of adenine 37 in tRNAs.</text>
</comment>
<dbReference type="Gene3D" id="3.20.20.70">
    <property type="entry name" value="Aldolase class I"/>
    <property type="match status" value="1"/>
</dbReference>
<reference evidence="14 15" key="1">
    <citation type="submission" date="2023-07" db="EMBL/GenBank/DDBJ databases">
        <title>The novel representative of Negativicutes class, Anaeroselena agilis gen. nov. sp. nov.</title>
        <authorList>
            <person name="Prokofeva M.I."/>
            <person name="Elcheninov A.G."/>
            <person name="Klyukina A."/>
            <person name="Kublanov I.V."/>
            <person name="Frolov E.N."/>
            <person name="Podosokorskaya O.A."/>
        </authorList>
    </citation>
    <scope>NUCLEOTIDE SEQUENCE [LARGE SCALE GENOMIC DNA]</scope>
    <source>
        <strain evidence="14 15">4137-cl</strain>
    </source>
</reference>
<dbReference type="InterPro" id="IPR013785">
    <property type="entry name" value="Aldolase_TIM"/>
</dbReference>
<keyword evidence="4 12" id="KW-0698">rRNA processing</keyword>
<organism evidence="14 15">
    <name type="scientific">Anaeroselena agilis</name>
    <dbReference type="NCBI Taxonomy" id="3063788"/>
    <lineage>
        <taxon>Bacteria</taxon>
        <taxon>Bacillati</taxon>
        <taxon>Bacillota</taxon>
        <taxon>Negativicutes</taxon>
        <taxon>Acetonemataceae</taxon>
        <taxon>Anaeroselena</taxon>
    </lineage>
</organism>
<comment type="miscellaneous">
    <text evidence="12">Reaction proceeds by a ping-pong mechanism involving intermediate methylation of a conserved cysteine residue.</text>
</comment>